<dbReference type="EMBL" id="JACGWM010000006">
    <property type="protein sequence ID" value="KAL0368488.1"/>
    <property type="molecule type" value="Genomic_DNA"/>
</dbReference>
<dbReference type="PANTHER" id="PTHR33116">
    <property type="entry name" value="REVERSE TRANSCRIPTASE ZINC-BINDING DOMAIN-CONTAINING PROTEIN-RELATED-RELATED"/>
    <property type="match status" value="1"/>
</dbReference>
<name>A0AAW2QKX9_9LAMI</name>
<protein>
    <submittedName>
        <fullName evidence="1">Uncharacterized protein</fullName>
    </submittedName>
</protein>
<dbReference type="PANTHER" id="PTHR33116:SF86">
    <property type="entry name" value="REVERSE TRANSCRIPTASE DOMAIN-CONTAINING PROTEIN"/>
    <property type="match status" value="1"/>
</dbReference>
<sequence length="174" mass="19483">MNAVLTQPFTVEEVNLAVKQTHPLKSPGPNDDTLILCQASEDAMNCIKRILETLERTSGLQINLDNFAMVLSKNVPELSKKHMTAIFGVKTEEKHTKYFGLPTAVDKSKRDVFDGIKDRIWSKMQGCAAKKLSQAGRAVLIKSVLQALPTFMMSCFRLSDTLLRQIEGMFANFF</sequence>
<accession>A0AAW2QKX9</accession>
<dbReference type="AlphaFoldDB" id="A0AAW2QKX9"/>
<organism evidence="1">
    <name type="scientific">Sesamum calycinum</name>
    <dbReference type="NCBI Taxonomy" id="2727403"/>
    <lineage>
        <taxon>Eukaryota</taxon>
        <taxon>Viridiplantae</taxon>
        <taxon>Streptophyta</taxon>
        <taxon>Embryophyta</taxon>
        <taxon>Tracheophyta</taxon>
        <taxon>Spermatophyta</taxon>
        <taxon>Magnoliopsida</taxon>
        <taxon>eudicotyledons</taxon>
        <taxon>Gunneridae</taxon>
        <taxon>Pentapetalae</taxon>
        <taxon>asterids</taxon>
        <taxon>lamiids</taxon>
        <taxon>Lamiales</taxon>
        <taxon>Pedaliaceae</taxon>
        <taxon>Sesamum</taxon>
    </lineage>
</organism>
<proteinExistence type="predicted"/>
<gene>
    <name evidence="1" type="ORF">Scaly_1067700</name>
</gene>
<reference evidence="1" key="2">
    <citation type="journal article" date="2024" name="Plant">
        <title>Genomic evolution and insights into agronomic trait innovations of Sesamum species.</title>
        <authorList>
            <person name="Miao H."/>
            <person name="Wang L."/>
            <person name="Qu L."/>
            <person name="Liu H."/>
            <person name="Sun Y."/>
            <person name="Le M."/>
            <person name="Wang Q."/>
            <person name="Wei S."/>
            <person name="Zheng Y."/>
            <person name="Lin W."/>
            <person name="Duan Y."/>
            <person name="Cao H."/>
            <person name="Xiong S."/>
            <person name="Wang X."/>
            <person name="Wei L."/>
            <person name="Li C."/>
            <person name="Ma Q."/>
            <person name="Ju M."/>
            <person name="Zhao R."/>
            <person name="Li G."/>
            <person name="Mu C."/>
            <person name="Tian Q."/>
            <person name="Mei H."/>
            <person name="Zhang T."/>
            <person name="Gao T."/>
            <person name="Zhang H."/>
        </authorList>
    </citation>
    <scope>NUCLEOTIDE SEQUENCE</scope>
    <source>
        <strain evidence="1">KEN8</strain>
    </source>
</reference>
<evidence type="ECO:0000313" key="1">
    <source>
        <dbReference type="EMBL" id="KAL0368488.1"/>
    </source>
</evidence>
<reference evidence="1" key="1">
    <citation type="submission" date="2020-06" db="EMBL/GenBank/DDBJ databases">
        <authorList>
            <person name="Li T."/>
            <person name="Hu X."/>
            <person name="Zhang T."/>
            <person name="Song X."/>
            <person name="Zhang H."/>
            <person name="Dai N."/>
            <person name="Sheng W."/>
            <person name="Hou X."/>
            <person name="Wei L."/>
        </authorList>
    </citation>
    <scope>NUCLEOTIDE SEQUENCE</scope>
    <source>
        <strain evidence="1">KEN8</strain>
        <tissue evidence="1">Leaf</tissue>
    </source>
</reference>
<comment type="caution">
    <text evidence="1">The sequence shown here is derived from an EMBL/GenBank/DDBJ whole genome shotgun (WGS) entry which is preliminary data.</text>
</comment>